<feature type="compositionally biased region" description="Basic and acidic residues" evidence="9">
    <location>
        <begin position="318"/>
        <end position="328"/>
    </location>
</feature>
<dbReference type="NCBIfam" id="TIGR03182">
    <property type="entry name" value="PDH_E1_alph_y"/>
    <property type="match status" value="1"/>
</dbReference>
<dbReference type="PANTHER" id="PTHR11516">
    <property type="entry name" value="PYRUVATE DEHYDROGENASE E1 COMPONENT, ALPHA SUBUNIT BACTERIAL AND ORGANELLAR"/>
    <property type="match status" value="1"/>
</dbReference>
<proteinExistence type="predicted"/>
<keyword evidence="5 8" id="KW-0670">Pyruvate</keyword>
<dbReference type="InterPro" id="IPR029061">
    <property type="entry name" value="THDP-binding"/>
</dbReference>
<evidence type="ECO:0000313" key="12">
    <source>
        <dbReference type="Proteomes" id="UP001314263"/>
    </source>
</evidence>
<comment type="subunit">
    <text evidence="2">Tetramer of 2 alpha and 2 beta subunits.</text>
</comment>
<comment type="caution">
    <text evidence="11">The sequence shown here is derived from an EMBL/GenBank/DDBJ whole genome shotgun (WGS) entry which is preliminary data.</text>
</comment>
<sequence>MALPRALAGTLFRRQPACLSGQCVANSAAAVLGSNPFVRRIASDSGEESITVEVREYVAHHIDAPETTVTTTKSELLKFFETMYRMRRMEIAADMMYKAKFIRGFCHLYDGQEAVIVGLEAASNYKDSIITSYRDHCTYLGRGGTVFEVIAELMGRAEGATKGLGGSMHFYNKPHNFYGGCGIVGAQVPLGAGLGFAHHYRKDGSVAYTLYGDGAANQGQIFESFNMAGLWNLPVIFICENNHYGMGTADWRGSKSSAYFTRGDYIPGLKIDGMDVLAVKHGVAYAKKHAVANGPIVLEMDTYRYHGHSMSDPGSTYRTRDEISSMRTQRDPIEHVRKLLTETAGVEPGDLKKIEKAVKKEVDEAVEKAKKGTIPKADMLWKNIYAETLGGVMRGMDSQTKIKL</sequence>
<dbReference type="CDD" id="cd02000">
    <property type="entry name" value="TPP_E1_PDC_ADC_BCADC"/>
    <property type="match status" value="1"/>
</dbReference>
<gene>
    <name evidence="11" type="ORF">CVIRNUC_002459</name>
</gene>
<dbReference type="Proteomes" id="UP001314263">
    <property type="component" value="Unassembled WGS sequence"/>
</dbReference>
<keyword evidence="12" id="KW-1185">Reference proteome</keyword>
<accession>A0AAV1HXQ3</accession>
<dbReference type="InterPro" id="IPR050642">
    <property type="entry name" value="PDH_E1_Alpha_Subunit"/>
</dbReference>
<dbReference type="GO" id="GO:0004739">
    <property type="term" value="F:pyruvate dehydrogenase (acetyl-transferring) activity"/>
    <property type="evidence" value="ECO:0007669"/>
    <property type="project" value="UniProtKB-UniRule"/>
</dbReference>
<dbReference type="GO" id="GO:0006086">
    <property type="term" value="P:pyruvate decarboxylation to acetyl-CoA"/>
    <property type="evidence" value="ECO:0007669"/>
    <property type="project" value="InterPro"/>
</dbReference>
<keyword evidence="4 8" id="KW-0786">Thiamine pyrophosphate</keyword>
<dbReference type="PANTHER" id="PTHR11516:SF60">
    <property type="entry name" value="PYRUVATE DEHYDROGENASE E1 COMPONENT SUBUNIT ALPHA"/>
    <property type="match status" value="1"/>
</dbReference>
<dbReference type="SUPFAM" id="SSF52518">
    <property type="entry name" value="Thiamin diphosphate-binding fold (THDP-binding)"/>
    <property type="match status" value="1"/>
</dbReference>
<reference evidence="11 12" key="1">
    <citation type="submission" date="2023-10" db="EMBL/GenBank/DDBJ databases">
        <authorList>
            <person name="Maclean D."/>
            <person name="Macfadyen A."/>
        </authorList>
    </citation>
    <scope>NUCLEOTIDE SEQUENCE [LARGE SCALE GENOMIC DNA]</scope>
</reference>
<comment type="cofactor">
    <cofactor evidence="1 8">
        <name>thiamine diphosphate</name>
        <dbReference type="ChEBI" id="CHEBI:58937"/>
    </cofactor>
</comment>
<organism evidence="11 12">
    <name type="scientific">Coccomyxa viridis</name>
    <dbReference type="NCBI Taxonomy" id="1274662"/>
    <lineage>
        <taxon>Eukaryota</taxon>
        <taxon>Viridiplantae</taxon>
        <taxon>Chlorophyta</taxon>
        <taxon>core chlorophytes</taxon>
        <taxon>Trebouxiophyceae</taxon>
        <taxon>Trebouxiophyceae incertae sedis</taxon>
        <taxon>Coccomyxaceae</taxon>
        <taxon>Coccomyxa</taxon>
    </lineage>
</organism>
<evidence type="ECO:0000256" key="4">
    <source>
        <dbReference type="ARBA" id="ARBA00023052"/>
    </source>
</evidence>
<evidence type="ECO:0000256" key="7">
    <source>
        <dbReference type="ARBA" id="ARBA00051231"/>
    </source>
</evidence>
<dbReference type="Gene3D" id="3.40.50.970">
    <property type="match status" value="1"/>
</dbReference>
<evidence type="ECO:0000256" key="6">
    <source>
        <dbReference type="ARBA" id="ARBA00025211"/>
    </source>
</evidence>
<dbReference type="EC" id="1.2.4.1" evidence="8"/>
<name>A0AAV1HXQ3_9CHLO</name>
<keyword evidence="3 8" id="KW-0560">Oxidoreductase</keyword>
<dbReference type="AlphaFoldDB" id="A0AAV1HXQ3"/>
<dbReference type="EMBL" id="CAUYUE010000003">
    <property type="protein sequence ID" value="CAK0756485.1"/>
    <property type="molecule type" value="Genomic_DNA"/>
</dbReference>
<feature type="domain" description="Dehydrogenase E1 component" evidence="10">
    <location>
        <begin position="82"/>
        <end position="376"/>
    </location>
</feature>
<evidence type="ECO:0000256" key="5">
    <source>
        <dbReference type="ARBA" id="ARBA00023317"/>
    </source>
</evidence>
<evidence type="ECO:0000256" key="8">
    <source>
        <dbReference type="RuleBase" id="RU361139"/>
    </source>
</evidence>
<evidence type="ECO:0000259" key="10">
    <source>
        <dbReference type="Pfam" id="PF00676"/>
    </source>
</evidence>
<evidence type="ECO:0000256" key="3">
    <source>
        <dbReference type="ARBA" id="ARBA00023002"/>
    </source>
</evidence>
<dbReference type="FunFam" id="3.40.50.970:FF:000013">
    <property type="entry name" value="Pyruvate dehydrogenase E1 component subunit alpha"/>
    <property type="match status" value="1"/>
</dbReference>
<feature type="region of interest" description="Disordered" evidence="9">
    <location>
        <begin position="309"/>
        <end position="328"/>
    </location>
</feature>
<evidence type="ECO:0000256" key="2">
    <source>
        <dbReference type="ARBA" id="ARBA00011130"/>
    </source>
</evidence>
<dbReference type="InterPro" id="IPR017597">
    <property type="entry name" value="Pyrv_DH_E1_asu_subgrp-y"/>
</dbReference>
<evidence type="ECO:0000256" key="9">
    <source>
        <dbReference type="SAM" id="MobiDB-lite"/>
    </source>
</evidence>
<evidence type="ECO:0000256" key="1">
    <source>
        <dbReference type="ARBA" id="ARBA00001964"/>
    </source>
</evidence>
<evidence type="ECO:0000313" key="11">
    <source>
        <dbReference type="EMBL" id="CAK0756485.1"/>
    </source>
</evidence>
<dbReference type="Pfam" id="PF00676">
    <property type="entry name" value="E1_dh"/>
    <property type="match status" value="1"/>
</dbReference>
<protein>
    <recommendedName>
        <fullName evidence="8">Pyruvate dehydrogenase E1 component subunit alpha</fullName>
        <ecNumber evidence="8">1.2.4.1</ecNumber>
    </recommendedName>
</protein>
<comment type="catalytic activity">
    <reaction evidence="7 8">
        <text>N(6)-[(R)-lipoyl]-L-lysyl-[protein] + pyruvate + H(+) = N(6)-[(R)-S(8)-acetyldihydrolipoyl]-L-lysyl-[protein] + CO2</text>
        <dbReference type="Rhea" id="RHEA:19189"/>
        <dbReference type="Rhea" id="RHEA-COMP:10474"/>
        <dbReference type="Rhea" id="RHEA-COMP:10478"/>
        <dbReference type="ChEBI" id="CHEBI:15361"/>
        <dbReference type="ChEBI" id="CHEBI:15378"/>
        <dbReference type="ChEBI" id="CHEBI:16526"/>
        <dbReference type="ChEBI" id="CHEBI:83099"/>
        <dbReference type="ChEBI" id="CHEBI:83111"/>
        <dbReference type="EC" id="1.2.4.1"/>
    </reaction>
</comment>
<comment type="function">
    <text evidence="6">The pyruvate dehydrogenase complex catalyzes the overall conversion of pyruvate to acetyl-CoA and CO(2). It contains multiple copies of three enzymatic components: pyruvate dehydrogenase (E1), dihydrolipoamide acetyltransferase (E2) and lipoamide dehydrogenase (E3).</text>
</comment>
<dbReference type="InterPro" id="IPR001017">
    <property type="entry name" value="DH_E1"/>
</dbReference>